<dbReference type="InterPro" id="IPR004333">
    <property type="entry name" value="SBP_dom"/>
</dbReference>
<keyword evidence="3" id="KW-0862">Zinc</keyword>
<dbReference type="GO" id="GO:0005634">
    <property type="term" value="C:nucleus"/>
    <property type="evidence" value="ECO:0007669"/>
    <property type="project" value="InterPro"/>
</dbReference>
<evidence type="ECO:0000256" key="3">
    <source>
        <dbReference type="ARBA" id="ARBA00022833"/>
    </source>
</evidence>
<dbReference type="Gramene" id="Zm00001eb414380_T001">
    <property type="protein sequence ID" value="Zm00001eb414380_P001"/>
    <property type="gene ID" value="Zm00001eb414380"/>
</dbReference>
<dbReference type="SUPFAM" id="SSF103612">
    <property type="entry name" value="SBT domain"/>
    <property type="match status" value="1"/>
</dbReference>
<keyword evidence="8" id="KW-1185">Reference proteome</keyword>
<dbReference type="InterPro" id="IPR036893">
    <property type="entry name" value="SBP_sf"/>
</dbReference>
<evidence type="ECO:0000256" key="4">
    <source>
        <dbReference type="PROSITE-ProRule" id="PRU00470"/>
    </source>
</evidence>
<feature type="compositionally biased region" description="Low complexity" evidence="5">
    <location>
        <begin position="183"/>
        <end position="192"/>
    </location>
</feature>
<feature type="domain" description="SBP-type" evidence="6">
    <location>
        <begin position="208"/>
        <end position="261"/>
    </location>
</feature>
<evidence type="ECO:0000313" key="7">
    <source>
        <dbReference type="EnsemblPlants" id="Zm00001eb414380_P001"/>
    </source>
</evidence>
<proteinExistence type="predicted"/>
<dbReference type="PANTHER" id="PTHR31251">
    <property type="entry name" value="SQUAMOSA PROMOTER-BINDING-LIKE PROTEIN 4"/>
    <property type="match status" value="1"/>
</dbReference>
<dbReference type="InterPro" id="IPR044817">
    <property type="entry name" value="SBP-like"/>
</dbReference>
<dbReference type="EnsemblPlants" id="Zm00001eb414380_T001">
    <property type="protein sequence ID" value="Zm00001eb414380_P001"/>
    <property type="gene ID" value="Zm00001eb414380"/>
</dbReference>
<dbReference type="GO" id="GO:0003677">
    <property type="term" value="F:DNA binding"/>
    <property type="evidence" value="ECO:0007669"/>
    <property type="project" value="InterPro"/>
</dbReference>
<dbReference type="InterPro" id="IPR014729">
    <property type="entry name" value="Rossmann-like_a/b/a_fold"/>
</dbReference>
<dbReference type="GO" id="GO:0008270">
    <property type="term" value="F:zinc ion binding"/>
    <property type="evidence" value="ECO:0007669"/>
    <property type="project" value="UniProtKB-KW"/>
</dbReference>
<name>A0A804RI22_MAIZE</name>
<reference evidence="7" key="3">
    <citation type="submission" date="2021-05" db="UniProtKB">
        <authorList>
            <consortium name="EnsemblPlants"/>
        </authorList>
    </citation>
    <scope>IDENTIFICATION</scope>
    <source>
        <strain evidence="7">cv. B73</strain>
    </source>
</reference>
<sequence>MEGRGFGESQAVDGRWRIHPVNGRWRIHPASRPSMEVRARQSSVEAFILRHQMPKISRASYAYIPSMEVQQTRQHQSLQGIALCFGVNFARNADTSGPANDVYELVRTSEPKRTKGISTSDIITTILKDYNQYIMWNLTWGYNHKDLGISYVKSEAECSVDLKLGGLGEIGAADRTTTKEPVAATAAPSATPMKRPRLRPGGAGGAQCPSCAVDGCKADLSKCRDYHRRHKVCETHSKTPIVVVTGREMRFCQQCSRVLYS</sequence>
<protein>
    <recommendedName>
        <fullName evidence="6">SBP-type domain-containing protein</fullName>
    </recommendedName>
</protein>
<organism evidence="7 8">
    <name type="scientific">Zea mays</name>
    <name type="common">Maize</name>
    <dbReference type="NCBI Taxonomy" id="4577"/>
    <lineage>
        <taxon>Eukaryota</taxon>
        <taxon>Viridiplantae</taxon>
        <taxon>Streptophyta</taxon>
        <taxon>Embryophyta</taxon>
        <taxon>Tracheophyta</taxon>
        <taxon>Spermatophyta</taxon>
        <taxon>Magnoliopsida</taxon>
        <taxon>Liliopsida</taxon>
        <taxon>Poales</taxon>
        <taxon>Poaceae</taxon>
        <taxon>PACMAD clade</taxon>
        <taxon>Panicoideae</taxon>
        <taxon>Andropogonodae</taxon>
        <taxon>Andropogoneae</taxon>
        <taxon>Tripsacinae</taxon>
        <taxon>Zea</taxon>
    </lineage>
</organism>
<dbReference type="Gene3D" id="3.40.50.620">
    <property type="entry name" value="HUPs"/>
    <property type="match status" value="1"/>
</dbReference>
<evidence type="ECO:0000256" key="2">
    <source>
        <dbReference type="ARBA" id="ARBA00022771"/>
    </source>
</evidence>
<dbReference type="AlphaFoldDB" id="A0A804RI22"/>
<dbReference type="Pfam" id="PF03110">
    <property type="entry name" value="SBP"/>
    <property type="match status" value="1"/>
</dbReference>
<dbReference type="PANTHER" id="PTHR31251:SF208">
    <property type="entry name" value="SQUAMOSA PROMOTER-BINDING-LIKE PROTEIN 18"/>
    <property type="match status" value="1"/>
</dbReference>
<feature type="region of interest" description="Disordered" evidence="5">
    <location>
        <begin position="178"/>
        <end position="201"/>
    </location>
</feature>
<dbReference type="PROSITE" id="PS51141">
    <property type="entry name" value="ZF_SBP"/>
    <property type="match status" value="1"/>
</dbReference>
<dbReference type="Proteomes" id="UP000007305">
    <property type="component" value="Chromosome 10"/>
</dbReference>
<evidence type="ECO:0000256" key="1">
    <source>
        <dbReference type="ARBA" id="ARBA00022723"/>
    </source>
</evidence>
<reference evidence="8" key="1">
    <citation type="journal article" date="2009" name="Science">
        <title>The B73 maize genome: complexity, diversity, and dynamics.</title>
        <authorList>
            <person name="Schnable P.S."/>
            <person name="Ware D."/>
            <person name="Fulton R.S."/>
            <person name="Stein J.C."/>
            <person name="Wei F."/>
            <person name="Pasternak S."/>
            <person name="Liang C."/>
            <person name="Zhang J."/>
            <person name="Fulton L."/>
            <person name="Graves T.A."/>
            <person name="Minx P."/>
            <person name="Reily A.D."/>
            <person name="Courtney L."/>
            <person name="Kruchowski S.S."/>
            <person name="Tomlinson C."/>
            <person name="Strong C."/>
            <person name="Delehaunty K."/>
            <person name="Fronick C."/>
            <person name="Courtney B."/>
            <person name="Rock S.M."/>
            <person name="Belter E."/>
            <person name="Du F."/>
            <person name="Kim K."/>
            <person name="Abbott R.M."/>
            <person name="Cotton M."/>
            <person name="Levy A."/>
            <person name="Marchetto P."/>
            <person name="Ochoa K."/>
            <person name="Jackson S.M."/>
            <person name="Gillam B."/>
            <person name="Chen W."/>
            <person name="Yan L."/>
            <person name="Higginbotham J."/>
            <person name="Cardenas M."/>
            <person name="Waligorski J."/>
            <person name="Applebaum E."/>
            <person name="Phelps L."/>
            <person name="Falcone J."/>
            <person name="Kanchi K."/>
            <person name="Thane T."/>
            <person name="Scimone A."/>
            <person name="Thane N."/>
            <person name="Henke J."/>
            <person name="Wang T."/>
            <person name="Ruppert J."/>
            <person name="Shah N."/>
            <person name="Rotter K."/>
            <person name="Hodges J."/>
            <person name="Ingenthron E."/>
            <person name="Cordes M."/>
            <person name="Kohlberg S."/>
            <person name="Sgro J."/>
            <person name="Delgado B."/>
            <person name="Mead K."/>
            <person name="Chinwalla A."/>
            <person name="Leonard S."/>
            <person name="Crouse K."/>
            <person name="Collura K."/>
            <person name="Kudrna D."/>
            <person name="Currie J."/>
            <person name="He R."/>
            <person name="Angelova A."/>
            <person name="Rajasekar S."/>
            <person name="Mueller T."/>
            <person name="Lomeli R."/>
            <person name="Scara G."/>
            <person name="Ko A."/>
            <person name="Delaney K."/>
            <person name="Wissotski M."/>
            <person name="Lopez G."/>
            <person name="Campos D."/>
            <person name="Braidotti M."/>
            <person name="Ashley E."/>
            <person name="Golser W."/>
            <person name="Kim H."/>
            <person name="Lee S."/>
            <person name="Lin J."/>
            <person name="Dujmic Z."/>
            <person name="Kim W."/>
            <person name="Talag J."/>
            <person name="Zuccolo A."/>
            <person name="Fan C."/>
            <person name="Sebastian A."/>
            <person name="Kramer M."/>
            <person name="Spiegel L."/>
            <person name="Nascimento L."/>
            <person name="Zutavern T."/>
            <person name="Miller B."/>
            <person name="Ambroise C."/>
            <person name="Muller S."/>
            <person name="Spooner W."/>
            <person name="Narechania A."/>
            <person name="Ren L."/>
            <person name="Wei S."/>
            <person name="Kumari S."/>
            <person name="Faga B."/>
            <person name="Levy M.J."/>
            <person name="McMahan L."/>
            <person name="Van Buren P."/>
            <person name="Vaughn M.W."/>
            <person name="Ying K."/>
            <person name="Yeh C.-T."/>
            <person name="Emrich S.J."/>
            <person name="Jia Y."/>
            <person name="Kalyanaraman A."/>
            <person name="Hsia A.-P."/>
            <person name="Barbazuk W.B."/>
            <person name="Baucom R.S."/>
            <person name="Brutnell T.P."/>
            <person name="Carpita N.C."/>
            <person name="Chaparro C."/>
            <person name="Chia J.-M."/>
            <person name="Deragon J.-M."/>
            <person name="Estill J.C."/>
            <person name="Fu Y."/>
            <person name="Jeddeloh J.A."/>
            <person name="Han Y."/>
            <person name="Lee H."/>
            <person name="Li P."/>
            <person name="Lisch D.R."/>
            <person name="Liu S."/>
            <person name="Liu Z."/>
            <person name="Nagel D.H."/>
            <person name="McCann M.C."/>
            <person name="SanMiguel P."/>
            <person name="Myers A.M."/>
            <person name="Nettleton D."/>
            <person name="Nguyen J."/>
            <person name="Penning B.W."/>
            <person name="Ponnala L."/>
            <person name="Schneider K.L."/>
            <person name="Schwartz D.C."/>
            <person name="Sharma A."/>
            <person name="Soderlund C."/>
            <person name="Springer N.M."/>
            <person name="Sun Q."/>
            <person name="Wang H."/>
            <person name="Waterman M."/>
            <person name="Westerman R."/>
            <person name="Wolfgruber T.K."/>
            <person name="Yang L."/>
            <person name="Yu Y."/>
            <person name="Zhang L."/>
            <person name="Zhou S."/>
            <person name="Zhu Q."/>
            <person name="Bennetzen J.L."/>
            <person name="Dawe R.K."/>
            <person name="Jiang J."/>
            <person name="Jiang N."/>
            <person name="Presting G.G."/>
            <person name="Wessler S.R."/>
            <person name="Aluru S."/>
            <person name="Martienssen R.A."/>
            <person name="Clifton S.W."/>
            <person name="McCombie W.R."/>
            <person name="Wing R.A."/>
            <person name="Wilson R.K."/>
        </authorList>
    </citation>
    <scope>NUCLEOTIDE SEQUENCE [LARGE SCALE GENOMIC DNA]</scope>
    <source>
        <strain evidence="8">cv. B73</strain>
    </source>
</reference>
<evidence type="ECO:0000259" key="6">
    <source>
        <dbReference type="PROSITE" id="PS51141"/>
    </source>
</evidence>
<keyword evidence="2 4" id="KW-0863">Zinc-finger</keyword>
<evidence type="ECO:0000256" key="5">
    <source>
        <dbReference type="SAM" id="MobiDB-lite"/>
    </source>
</evidence>
<keyword evidence="1" id="KW-0479">Metal-binding</keyword>
<dbReference type="Gene3D" id="4.10.1100.10">
    <property type="entry name" value="Transcription factor, SBP-box domain"/>
    <property type="match status" value="1"/>
</dbReference>
<evidence type="ECO:0000313" key="8">
    <source>
        <dbReference type="Proteomes" id="UP000007305"/>
    </source>
</evidence>
<accession>A0A804RI22</accession>
<reference evidence="7" key="2">
    <citation type="submission" date="2019-07" db="EMBL/GenBank/DDBJ databases">
        <authorList>
            <person name="Seetharam A."/>
            <person name="Woodhouse M."/>
            <person name="Cannon E."/>
        </authorList>
    </citation>
    <scope>NUCLEOTIDE SEQUENCE [LARGE SCALE GENOMIC DNA]</scope>
    <source>
        <strain evidence="7">cv. B73</strain>
    </source>
</reference>
<dbReference type="InParanoid" id="A0A804RI22"/>